<evidence type="ECO:0000256" key="2">
    <source>
        <dbReference type="SAM" id="MobiDB-lite"/>
    </source>
</evidence>
<protein>
    <recommendedName>
        <fullName evidence="3">R3H domain-containing protein</fullName>
    </recommendedName>
</protein>
<dbReference type="RefSeq" id="XP_005788392.1">
    <property type="nucleotide sequence ID" value="XM_005788335.1"/>
</dbReference>
<accession>A0A0D3KJM8</accession>
<dbReference type="GO" id="GO:0003677">
    <property type="term" value="F:DNA binding"/>
    <property type="evidence" value="ECO:0007669"/>
    <property type="project" value="InterPro"/>
</dbReference>
<dbReference type="GO" id="GO:0006310">
    <property type="term" value="P:DNA recombination"/>
    <property type="evidence" value="ECO:0007669"/>
    <property type="project" value="InterPro"/>
</dbReference>
<dbReference type="GO" id="GO:0006303">
    <property type="term" value="P:double-strand break repair via nonhomologous end joining"/>
    <property type="evidence" value="ECO:0007669"/>
    <property type="project" value="TreeGrafter"/>
</dbReference>
<dbReference type="STRING" id="2903.R1DKF5"/>
<dbReference type="EnsemblProtists" id="EOD35963">
    <property type="protein sequence ID" value="EOD35963"/>
    <property type="gene ID" value="EMIHUDRAFT_227093"/>
</dbReference>
<organism evidence="4 5">
    <name type="scientific">Emiliania huxleyi (strain CCMP1516)</name>
    <dbReference type="NCBI Taxonomy" id="280463"/>
    <lineage>
        <taxon>Eukaryota</taxon>
        <taxon>Haptista</taxon>
        <taxon>Haptophyta</taxon>
        <taxon>Prymnesiophyceae</taxon>
        <taxon>Isochrysidales</taxon>
        <taxon>Noelaerhabdaceae</taxon>
        <taxon>Emiliania</taxon>
    </lineage>
</organism>
<dbReference type="InterPro" id="IPR012308">
    <property type="entry name" value="DNA_ligase_ATP-dep_N"/>
</dbReference>
<dbReference type="SUPFAM" id="SSF117018">
    <property type="entry name" value="ATP-dependent DNA ligase DNA-binding domain"/>
    <property type="match status" value="1"/>
</dbReference>
<keyword evidence="5" id="KW-1185">Reference proteome</keyword>
<feature type="region of interest" description="Disordered" evidence="2">
    <location>
        <begin position="1"/>
        <end position="54"/>
    </location>
</feature>
<feature type="domain" description="R3H" evidence="3">
    <location>
        <begin position="124"/>
        <end position="197"/>
    </location>
</feature>
<evidence type="ECO:0000256" key="1">
    <source>
        <dbReference type="ARBA" id="ARBA00022598"/>
    </source>
</evidence>
<dbReference type="PANTHER" id="PTHR45997:SF1">
    <property type="entry name" value="DNA LIGASE 4"/>
    <property type="match status" value="1"/>
</dbReference>
<sequence>MAGISADDELLHAAATPDDELRAATEARAPPANEHNSSDEGVTDDHGSDDEGSYDVSPGAWIVLHSLQGKPALNGMVGFALEATSGAGGESRWLVQLMPSCERLKVKPANFQVVAPADWKQGSEPERAAAERFARCILEAFADSSGPAKLAFPICESHHNKSRSVVHGVARDMPDLFYETRSTGPKDNRQLVVERIEKPPLALPPPSDAAGASDDLSLSKFDELCLLLNAMDAVPNETGAIEKRKRMSARFWRGLAPSGRARPRHARPGLFAVMRLLVPHHDSRRYGLSTERLAATFAEGLGIGKPRAKGIGKAWMLDESVALGVTGDVSLVLEALAVERIDPRRDTILTVGAVNKALDAMQNAGKVDLLLGLAARVAKPREIKWLTRIVLRDLRIGSRPSNPVPQKGRPFARTQ</sequence>
<keyword evidence="1" id="KW-0436">Ligase</keyword>
<dbReference type="KEGG" id="ehx:EMIHUDRAFT_227093"/>
<dbReference type="InterPro" id="IPR036599">
    <property type="entry name" value="DNA_ligase_N_sf"/>
</dbReference>
<reference evidence="4" key="2">
    <citation type="submission" date="2024-10" db="UniProtKB">
        <authorList>
            <consortium name="EnsemblProtists"/>
        </authorList>
    </citation>
    <scope>IDENTIFICATION</scope>
</reference>
<proteinExistence type="predicted"/>
<dbReference type="InterPro" id="IPR029710">
    <property type="entry name" value="LIG4"/>
</dbReference>
<dbReference type="GO" id="GO:0006297">
    <property type="term" value="P:nucleotide-excision repair, DNA gap filling"/>
    <property type="evidence" value="ECO:0007669"/>
    <property type="project" value="TreeGrafter"/>
</dbReference>
<dbReference type="Pfam" id="PF04675">
    <property type="entry name" value="DNA_ligase_A_N"/>
    <property type="match status" value="1"/>
</dbReference>
<dbReference type="PaxDb" id="2903-EOD35963"/>
<dbReference type="PANTHER" id="PTHR45997">
    <property type="entry name" value="DNA LIGASE 4"/>
    <property type="match status" value="1"/>
</dbReference>
<dbReference type="HOGENOM" id="CLU_662972_0_0_1"/>
<dbReference type="InterPro" id="IPR001374">
    <property type="entry name" value="R3H_dom"/>
</dbReference>
<evidence type="ECO:0000313" key="5">
    <source>
        <dbReference type="Proteomes" id="UP000013827"/>
    </source>
</evidence>
<dbReference type="GO" id="GO:0005524">
    <property type="term" value="F:ATP binding"/>
    <property type="evidence" value="ECO:0007669"/>
    <property type="project" value="InterPro"/>
</dbReference>
<dbReference type="GO" id="GO:0003910">
    <property type="term" value="F:DNA ligase (ATP) activity"/>
    <property type="evidence" value="ECO:0007669"/>
    <property type="project" value="InterPro"/>
</dbReference>
<reference evidence="5" key="1">
    <citation type="journal article" date="2013" name="Nature">
        <title>Pan genome of the phytoplankton Emiliania underpins its global distribution.</title>
        <authorList>
            <person name="Read B.A."/>
            <person name="Kegel J."/>
            <person name="Klute M.J."/>
            <person name="Kuo A."/>
            <person name="Lefebvre S.C."/>
            <person name="Maumus F."/>
            <person name="Mayer C."/>
            <person name="Miller J."/>
            <person name="Monier A."/>
            <person name="Salamov A."/>
            <person name="Young J."/>
            <person name="Aguilar M."/>
            <person name="Claverie J.M."/>
            <person name="Frickenhaus S."/>
            <person name="Gonzalez K."/>
            <person name="Herman E.K."/>
            <person name="Lin Y.C."/>
            <person name="Napier J."/>
            <person name="Ogata H."/>
            <person name="Sarno A.F."/>
            <person name="Shmutz J."/>
            <person name="Schroeder D."/>
            <person name="de Vargas C."/>
            <person name="Verret F."/>
            <person name="von Dassow P."/>
            <person name="Valentin K."/>
            <person name="Van de Peer Y."/>
            <person name="Wheeler G."/>
            <person name="Dacks J.B."/>
            <person name="Delwiche C.F."/>
            <person name="Dyhrman S.T."/>
            <person name="Glockner G."/>
            <person name="John U."/>
            <person name="Richards T."/>
            <person name="Worden A.Z."/>
            <person name="Zhang X."/>
            <person name="Grigoriev I.V."/>
            <person name="Allen A.E."/>
            <person name="Bidle K."/>
            <person name="Borodovsky M."/>
            <person name="Bowler C."/>
            <person name="Brownlee C."/>
            <person name="Cock J.M."/>
            <person name="Elias M."/>
            <person name="Gladyshev V.N."/>
            <person name="Groth M."/>
            <person name="Guda C."/>
            <person name="Hadaegh A."/>
            <person name="Iglesias-Rodriguez M.D."/>
            <person name="Jenkins J."/>
            <person name="Jones B.M."/>
            <person name="Lawson T."/>
            <person name="Leese F."/>
            <person name="Lindquist E."/>
            <person name="Lobanov A."/>
            <person name="Lomsadze A."/>
            <person name="Malik S.B."/>
            <person name="Marsh M.E."/>
            <person name="Mackinder L."/>
            <person name="Mock T."/>
            <person name="Mueller-Roeber B."/>
            <person name="Pagarete A."/>
            <person name="Parker M."/>
            <person name="Probert I."/>
            <person name="Quesneville H."/>
            <person name="Raines C."/>
            <person name="Rensing S.A."/>
            <person name="Riano-Pachon D.M."/>
            <person name="Richier S."/>
            <person name="Rokitta S."/>
            <person name="Shiraiwa Y."/>
            <person name="Soanes D.M."/>
            <person name="van der Giezen M."/>
            <person name="Wahlund T.M."/>
            <person name="Williams B."/>
            <person name="Wilson W."/>
            <person name="Wolfe G."/>
            <person name="Wurch L.L."/>
        </authorList>
    </citation>
    <scope>NUCLEOTIDE SEQUENCE</scope>
</reference>
<evidence type="ECO:0000259" key="3">
    <source>
        <dbReference type="PROSITE" id="PS51061"/>
    </source>
</evidence>
<name>A0A0D3KJM8_EMIH1</name>
<dbReference type="AlphaFoldDB" id="A0A0D3KJM8"/>
<dbReference type="Proteomes" id="UP000013827">
    <property type="component" value="Unassembled WGS sequence"/>
</dbReference>
<dbReference type="Gene3D" id="1.10.3260.10">
    <property type="entry name" value="DNA ligase, ATP-dependent, N-terminal domain"/>
    <property type="match status" value="1"/>
</dbReference>
<dbReference type="GeneID" id="17281234"/>
<dbReference type="GO" id="GO:0032807">
    <property type="term" value="C:DNA ligase IV complex"/>
    <property type="evidence" value="ECO:0007669"/>
    <property type="project" value="TreeGrafter"/>
</dbReference>
<dbReference type="PROSITE" id="PS51061">
    <property type="entry name" value="R3H"/>
    <property type="match status" value="1"/>
</dbReference>
<evidence type="ECO:0000313" key="4">
    <source>
        <dbReference type="EnsemblProtists" id="EOD35963"/>
    </source>
</evidence>